<name>A0A7K1FLU9_9ACTN</name>
<dbReference type="GO" id="GO:0004519">
    <property type="term" value="F:endonuclease activity"/>
    <property type="evidence" value="ECO:0007669"/>
    <property type="project" value="UniProtKB-KW"/>
</dbReference>
<evidence type="ECO:0000256" key="4">
    <source>
        <dbReference type="ARBA" id="ARBA00022801"/>
    </source>
</evidence>
<keyword evidence="4" id="KW-0378">Hydrolase</keyword>
<accession>A0A7K1FLU9</accession>
<evidence type="ECO:0000256" key="3">
    <source>
        <dbReference type="ARBA" id="ARBA00022763"/>
    </source>
</evidence>
<evidence type="ECO:0000256" key="7">
    <source>
        <dbReference type="SAM" id="MobiDB-lite"/>
    </source>
</evidence>
<dbReference type="InterPro" id="IPR011335">
    <property type="entry name" value="Restrct_endonuc-II-like"/>
</dbReference>
<protein>
    <submittedName>
        <fullName evidence="8">DNA mismatch endonuclease Vsr</fullName>
    </submittedName>
</protein>
<reference evidence="8 9" key="1">
    <citation type="submission" date="2019-11" db="EMBL/GenBank/DDBJ databases">
        <authorList>
            <person name="Jiang L.-Q."/>
        </authorList>
    </citation>
    <scope>NUCLEOTIDE SEQUENCE [LARGE SCALE GENOMIC DNA]</scope>
    <source>
        <strain evidence="8 9">YIM 132087</strain>
    </source>
</reference>
<dbReference type="Gene3D" id="3.40.960.10">
    <property type="entry name" value="VSR Endonuclease"/>
    <property type="match status" value="1"/>
</dbReference>
<keyword evidence="9" id="KW-1185">Reference proteome</keyword>
<gene>
    <name evidence="8" type="primary">vsr</name>
    <name evidence="8" type="ORF">GIS00_14430</name>
</gene>
<dbReference type="Proteomes" id="UP000460221">
    <property type="component" value="Unassembled WGS sequence"/>
</dbReference>
<proteinExistence type="inferred from homology"/>
<dbReference type="InterPro" id="IPR004603">
    <property type="entry name" value="DNA_mismatch_endonuc_vsr"/>
</dbReference>
<evidence type="ECO:0000256" key="2">
    <source>
        <dbReference type="ARBA" id="ARBA00022759"/>
    </source>
</evidence>
<dbReference type="CDD" id="cd00221">
    <property type="entry name" value="Vsr"/>
    <property type="match status" value="1"/>
</dbReference>
<dbReference type="GO" id="GO:0006298">
    <property type="term" value="P:mismatch repair"/>
    <property type="evidence" value="ECO:0007669"/>
    <property type="project" value="InterPro"/>
</dbReference>
<evidence type="ECO:0000256" key="5">
    <source>
        <dbReference type="ARBA" id="ARBA00023204"/>
    </source>
</evidence>
<dbReference type="RefSeq" id="WP_154769095.1">
    <property type="nucleotide sequence ID" value="NZ_WLYK01000005.1"/>
</dbReference>
<evidence type="ECO:0000313" key="8">
    <source>
        <dbReference type="EMBL" id="MTD15137.1"/>
    </source>
</evidence>
<dbReference type="Pfam" id="PF03852">
    <property type="entry name" value="Vsr"/>
    <property type="match status" value="1"/>
</dbReference>
<dbReference type="SUPFAM" id="SSF52980">
    <property type="entry name" value="Restriction endonuclease-like"/>
    <property type="match status" value="1"/>
</dbReference>
<comment type="caution">
    <text evidence="8">The sequence shown here is derived from an EMBL/GenBank/DDBJ whole genome shotgun (WGS) entry which is preliminary data.</text>
</comment>
<evidence type="ECO:0000256" key="6">
    <source>
        <dbReference type="ARBA" id="ARBA00029466"/>
    </source>
</evidence>
<keyword evidence="5" id="KW-0234">DNA repair</keyword>
<keyword evidence="2 8" id="KW-0255">Endonuclease</keyword>
<dbReference type="GO" id="GO:0016787">
    <property type="term" value="F:hydrolase activity"/>
    <property type="evidence" value="ECO:0007669"/>
    <property type="project" value="UniProtKB-KW"/>
</dbReference>
<keyword evidence="1" id="KW-0540">Nuclease</keyword>
<dbReference type="NCBIfam" id="TIGR00632">
    <property type="entry name" value="vsr"/>
    <property type="match status" value="1"/>
</dbReference>
<evidence type="ECO:0000313" key="9">
    <source>
        <dbReference type="Proteomes" id="UP000460221"/>
    </source>
</evidence>
<sequence length="167" mass="18728">MTSETLAATEKVAGPATNAPDDSAEAKGYVTSAARSRNMAAIRRSDTKPEVLVRSELHRRGFRYRKDFLLEMGSVRPRPDIVFTRLKVAVFIDGCFWHLCPDHSKIPRNNTDYWEQKLLGNVARDLKYDHALSGAGWLVVRCWEHEAVDSVVGKIESVLFAAVGGRR</sequence>
<organism evidence="8 9">
    <name type="scientific">Nakamurella alba</name>
    <dbReference type="NCBI Taxonomy" id="2665158"/>
    <lineage>
        <taxon>Bacteria</taxon>
        <taxon>Bacillati</taxon>
        <taxon>Actinomycetota</taxon>
        <taxon>Actinomycetes</taxon>
        <taxon>Nakamurellales</taxon>
        <taxon>Nakamurellaceae</taxon>
        <taxon>Nakamurella</taxon>
    </lineage>
</organism>
<feature type="region of interest" description="Disordered" evidence="7">
    <location>
        <begin position="1"/>
        <end position="26"/>
    </location>
</feature>
<dbReference type="EMBL" id="WLYK01000005">
    <property type="protein sequence ID" value="MTD15137.1"/>
    <property type="molecule type" value="Genomic_DNA"/>
</dbReference>
<keyword evidence="3" id="KW-0227">DNA damage</keyword>
<evidence type="ECO:0000256" key="1">
    <source>
        <dbReference type="ARBA" id="ARBA00022722"/>
    </source>
</evidence>
<comment type="similarity">
    <text evidence="6">Belongs to the Vsr family.</text>
</comment>
<dbReference type="AlphaFoldDB" id="A0A7K1FLU9"/>